<evidence type="ECO:0000313" key="1">
    <source>
        <dbReference type="EMBL" id="PPR89796.1"/>
    </source>
</evidence>
<dbReference type="AlphaFoldDB" id="A0A2P5WFG3"/>
<gene>
    <name evidence="1" type="ORF">GOBAR_AA30891</name>
</gene>
<dbReference type="Proteomes" id="UP000239757">
    <property type="component" value="Unassembled WGS sequence"/>
</dbReference>
<organism evidence="1 2">
    <name type="scientific">Gossypium barbadense</name>
    <name type="common">Sea Island cotton</name>
    <name type="synonym">Hibiscus barbadensis</name>
    <dbReference type="NCBI Taxonomy" id="3634"/>
    <lineage>
        <taxon>Eukaryota</taxon>
        <taxon>Viridiplantae</taxon>
        <taxon>Streptophyta</taxon>
        <taxon>Embryophyta</taxon>
        <taxon>Tracheophyta</taxon>
        <taxon>Spermatophyta</taxon>
        <taxon>Magnoliopsida</taxon>
        <taxon>eudicotyledons</taxon>
        <taxon>Gunneridae</taxon>
        <taxon>Pentapetalae</taxon>
        <taxon>rosids</taxon>
        <taxon>malvids</taxon>
        <taxon>Malvales</taxon>
        <taxon>Malvaceae</taxon>
        <taxon>Malvoideae</taxon>
        <taxon>Gossypium</taxon>
    </lineage>
</organism>
<proteinExistence type="predicted"/>
<protein>
    <submittedName>
        <fullName evidence="1">Uncharacterized protein</fullName>
    </submittedName>
</protein>
<evidence type="ECO:0000313" key="2">
    <source>
        <dbReference type="Proteomes" id="UP000239757"/>
    </source>
</evidence>
<sequence length="86" mass="9714">MDFECEQTNLSSLCLWMLKTEWTTNVKGTSSKCESIWAVDVHDGAIWRRENSSSPLALGVHEGMLGEGKSSAYPYSNRPCMWLKQV</sequence>
<reference evidence="1 2" key="1">
    <citation type="submission" date="2015-01" db="EMBL/GenBank/DDBJ databases">
        <title>Genome of allotetraploid Gossypium barbadense reveals genomic plasticity and fiber elongation in cotton evolution.</title>
        <authorList>
            <person name="Chen X."/>
            <person name="Liu X."/>
            <person name="Zhao B."/>
            <person name="Zheng H."/>
            <person name="Hu Y."/>
            <person name="Lu G."/>
            <person name="Yang C."/>
            <person name="Chen J."/>
            <person name="Shan C."/>
            <person name="Zhang L."/>
            <person name="Zhou Y."/>
            <person name="Wang L."/>
            <person name="Guo W."/>
            <person name="Bai Y."/>
            <person name="Ruan J."/>
            <person name="Shangguan X."/>
            <person name="Mao Y."/>
            <person name="Jiang J."/>
            <person name="Zhu Y."/>
            <person name="Lei J."/>
            <person name="Kang H."/>
            <person name="Chen S."/>
            <person name="He X."/>
            <person name="Wang R."/>
            <person name="Wang Y."/>
            <person name="Chen J."/>
            <person name="Wang L."/>
            <person name="Yu S."/>
            <person name="Wang B."/>
            <person name="Wei J."/>
            <person name="Song S."/>
            <person name="Lu X."/>
            <person name="Gao Z."/>
            <person name="Gu W."/>
            <person name="Deng X."/>
            <person name="Ma D."/>
            <person name="Wang S."/>
            <person name="Liang W."/>
            <person name="Fang L."/>
            <person name="Cai C."/>
            <person name="Zhu X."/>
            <person name="Zhou B."/>
            <person name="Zhang Y."/>
            <person name="Chen Z."/>
            <person name="Xu S."/>
            <person name="Zhu R."/>
            <person name="Wang S."/>
            <person name="Zhang T."/>
            <person name="Zhao G."/>
        </authorList>
    </citation>
    <scope>NUCLEOTIDE SEQUENCE [LARGE SCALE GENOMIC DNA]</scope>
    <source>
        <strain evidence="2">cv. Xinhai21</strain>
        <tissue evidence="1">Leaf</tissue>
    </source>
</reference>
<dbReference type="EMBL" id="KZ667823">
    <property type="protein sequence ID" value="PPR89796.1"/>
    <property type="molecule type" value="Genomic_DNA"/>
</dbReference>
<name>A0A2P5WFG3_GOSBA</name>
<accession>A0A2P5WFG3</accession>